<dbReference type="HOGENOM" id="CLU_1937128_0_0_6"/>
<protein>
    <submittedName>
        <fullName evidence="1">Uncharacterized protein</fullName>
    </submittedName>
</protein>
<sequence length="138" mass="15230">MSELSLTWLQDAYPIRSLELPKGAPGLSSADDLLAKLRSRVEADERVAYIATFDHYEHTASLPDGEIAAGIHDAKNLVFCVGRRLPMALAPAVRPRSIGVVTLDDRFVVSFMESPMPLANEIMTQWLHELAEEVKAEA</sequence>
<accession>A1WTH8</accession>
<proteinExistence type="predicted"/>
<dbReference type="Proteomes" id="UP000000647">
    <property type="component" value="Chromosome"/>
</dbReference>
<reference evidence="2" key="1">
    <citation type="submission" date="2006-12" db="EMBL/GenBank/DDBJ databases">
        <title>Complete sequence of Halorhodospira halophila SL1.</title>
        <authorList>
            <consortium name="US DOE Joint Genome Institute"/>
            <person name="Copeland A."/>
            <person name="Lucas S."/>
            <person name="Lapidus A."/>
            <person name="Barry K."/>
            <person name="Detter J.C."/>
            <person name="Glavina del Rio T."/>
            <person name="Hammon N."/>
            <person name="Israni S."/>
            <person name="Dalin E."/>
            <person name="Tice H."/>
            <person name="Pitluck S."/>
            <person name="Saunders E."/>
            <person name="Brettin T."/>
            <person name="Bruce D."/>
            <person name="Han C."/>
            <person name="Tapia R."/>
            <person name="Schmutz J."/>
            <person name="Larimer F."/>
            <person name="Land M."/>
            <person name="Hauser L."/>
            <person name="Kyrpides N."/>
            <person name="Mikhailova N."/>
            <person name="Hoff W."/>
            <person name="Richardson P."/>
        </authorList>
    </citation>
    <scope>NUCLEOTIDE SEQUENCE [LARGE SCALE GENOMIC DNA]</scope>
    <source>
        <strain evidence="2">DSM 244 / SL1</strain>
    </source>
</reference>
<dbReference type="OrthoDB" id="597829at2"/>
<dbReference type="RefSeq" id="WP_011813013.1">
    <property type="nucleotide sequence ID" value="NC_008789.1"/>
</dbReference>
<dbReference type="InterPro" id="IPR049204">
    <property type="entry name" value="DUF6858"/>
</dbReference>
<dbReference type="eggNOG" id="ENOG5031Y5N">
    <property type="taxonomic scope" value="Bacteria"/>
</dbReference>
<gene>
    <name evidence="1" type="ordered locus">Hhal_0196</name>
</gene>
<name>A1WTH8_HALHL</name>
<dbReference type="AlphaFoldDB" id="A1WTH8"/>
<evidence type="ECO:0000313" key="2">
    <source>
        <dbReference type="Proteomes" id="UP000000647"/>
    </source>
</evidence>
<evidence type="ECO:0000313" key="1">
    <source>
        <dbReference type="EMBL" id="ABM60990.1"/>
    </source>
</evidence>
<reference evidence="1 2" key="2">
    <citation type="journal article" date="2013" name="Stand. Genomic Sci.">
        <title>Complete genome sequence of Halorhodospira halophila SL1.</title>
        <authorList>
            <person name="Challacombe J.F."/>
            <person name="Majid S."/>
            <person name="Deole R."/>
            <person name="Brettin T.S."/>
            <person name="Bruce D."/>
            <person name="Delano S.F."/>
            <person name="Detter J.C."/>
            <person name="Gleasner C.D."/>
            <person name="Han C.S."/>
            <person name="Misra M."/>
            <person name="Reitenga K.G."/>
            <person name="Mikhailova N."/>
            <person name="Woyke T."/>
            <person name="Pitluck S."/>
            <person name="Nolan M."/>
            <person name="Land M.L."/>
            <person name="Saunders E."/>
            <person name="Tapia R."/>
            <person name="Lapidus A."/>
            <person name="Ivanova N."/>
            <person name="Hoff W.D."/>
        </authorList>
    </citation>
    <scope>NUCLEOTIDE SEQUENCE [LARGE SCALE GENOMIC DNA]</scope>
    <source>
        <strain evidence="2">DSM 244 / SL1</strain>
    </source>
</reference>
<dbReference type="EMBL" id="CP000544">
    <property type="protein sequence ID" value="ABM60990.1"/>
    <property type="molecule type" value="Genomic_DNA"/>
</dbReference>
<dbReference type="STRING" id="349124.Hhal_0196"/>
<dbReference type="KEGG" id="hha:Hhal_0196"/>
<organism evidence="1 2">
    <name type="scientific">Halorhodospira halophila (strain DSM 244 / SL1)</name>
    <name type="common">Ectothiorhodospira halophila (strain DSM 244 / SL1)</name>
    <dbReference type="NCBI Taxonomy" id="349124"/>
    <lineage>
        <taxon>Bacteria</taxon>
        <taxon>Pseudomonadati</taxon>
        <taxon>Pseudomonadota</taxon>
        <taxon>Gammaproteobacteria</taxon>
        <taxon>Chromatiales</taxon>
        <taxon>Ectothiorhodospiraceae</taxon>
        <taxon>Halorhodospira</taxon>
    </lineage>
</organism>
<dbReference type="Pfam" id="PF21651">
    <property type="entry name" value="DUF6858"/>
    <property type="match status" value="1"/>
</dbReference>
<keyword evidence="2" id="KW-1185">Reference proteome</keyword>